<dbReference type="AlphaFoldDB" id="A0A1I7S0Z0"/>
<evidence type="ECO:0000256" key="4">
    <source>
        <dbReference type="ARBA" id="ARBA00022801"/>
    </source>
</evidence>
<dbReference type="GO" id="GO:0006508">
    <property type="term" value="P:proteolysis"/>
    <property type="evidence" value="ECO:0007669"/>
    <property type="project" value="UniProtKB-KW"/>
</dbReference>
<keyword evidence="5" id="KW-0788">Thiol protease</keyword>
<dbReference type="InterPro" id="IPR025660">
    <property type="entry name" value="Pept_his_AS"/>
</dbReference>
<keyword evidence="3 8" id="KW-0732">Signal</keyword>
<dbReference type="PROSITE" id="PS00640">
    <property type="entry name" value="THIOL_PROTEASE_ASN"/>
    <property type="match status" value="1"/>
</dbReference>
<dbReference type="CDD" id="cd02620">
    <property type="entry name" value="Peptidase_C1A_CathepsinB"/>
    <property type="match status" value="1"/>
</dbReference>
<accession>A0A1I7S0Z0</accession>
<evidence type="ECO:0000259" key="9">
    <source>
        <dbReference type="SMART" id="SM00645"/>
    </source>
</evidence>
<dbReference type="PROSITE" id="PS00139">
    <property type="entry name" value="THIOL_PROTEASE_CYS"/>
    <property type="match status" value="1"/>
</dbReference>
<dbReference type="InterPro" id="IPR013128">
    <property type="entry name" value="Peptidase_C1A"/>
</dbReference>
<organism evidence="10 11">
    <name type="scientific">Bursaphelenchus xylophilus</name>
    <name type="common">Pinewood nematode worm</name>
    <name type="synonym">Aphelenchoides xylophilus</name>
    <dbReference type="NCBI Taxonomy" id="6326"/>
    <lineage>
        <taxon>Eukaryota</taxon>
        <taxon>Metazoa</taxon>
        <taxon>Ecdysozoa</taxon>
        <taxon>Nematoda</taxon>
        <taxon>Chromadorea</taxon>
        <taxon>Rhabditida</taxon>
        <taxon>Tylenchina</taxon>
        <taxon>Tylenchomorpha</taxon>
        <taxon>Aphelenchoidea</taxon>
        <taxon>Aphelenchoididae</taxon>
        <taxon>Bursaphelenchus</taxon>
    </lineage>
</organism>
<dbReference type="InterPro" id="IPR025661">
    <property type="entry name" value="Pept_asp_AS"/>
</dbReference>
<evidence type="ECO:0000256" key="3">
    <source>
        <dbReference type="ARBA" id="ARBA00022729"/>
    </source>
</evidence>
<evidence type="ECO:0000313" key="10">
    <source>
        <dbReference type="Proteomes" id="UP000095284"/>
    </source>
</evidence>
<evidence type="ECO:0000256" key="2">
    <source>
        <dbReference type="ARBA" id="ARBA00022670"/>
    </source>
</evidence>
<dbReference type="GO" id="GO:0008234">
    <property type="term" value="F:cysteine-type peptidase activity"/>
    <property type="evidence" value="ECO:0007669"/>
    <property type="project" value="UniProtKB-KW"/>
</dbReference>
<keyword evidence="6" id="KW-0865">Zymogen</keyword>
<dbReference type="InterPro" id="IPR038765">
    <property type="entry name" value="Papain-like_cys_pep_sf"/>
</dbReference>
<dbReference type="eggNOG" id="KOG1543">
    <property type="taxonomic scope" value="Eukaryota"/>
</dbReference>
<evidence type="ECO:0000256" key="8">
    <source>
        <dbReference type="SAM" id="SignalP"/>
    </source>
</evidence>
<feature type="signal peptide" evidence="8">
    <location>
        <begin position="1"/>
        <end position="26"/>
    </location>
</feature>
<proteinExistence type="inferred from homology"/>
<keyword evidence="7" id="KW-1015">Disulfide bond</keyword>
<sequence length="358" mass="39529">MYSRTPSSSFIMRNLLFLSLLGLATAQTFTPHLEDHEQLPEEAKSLTGQALVDYINNLKTSWSASADHKFKSASNEEIKPYLGLIDMPVEYDKLLGEQPVHAEDDLPVEFDAREKWPNCKSLSVIRDQSHCGSCWAVAAAGAISDRICIHSNGEKQVEISAVDLLSCCKLCGMGCFGGAPEAAWVFFELRGLVSGGEYGDKSTCRPYPFEPCEHHIDGPKKPCGSISPTPKCEKQCQSGYQADFKQDIHKGKLSFPVKFGEHAIKAEIYNNGPVEAGFSVFEDFVHYKSGVYQHKAGGFLGGHAVKVLGWGVENNTNYWLVANSWNEDWGDKGYFKILRGHNHCGIETRVSAGIPKDD</sequence>
<dbReference type="SUPFAM" id="SSF54001">
    <property type="entry name" value="Cysteine proteinases"/>
    <property type="match status" value="1"/>
</dbReference>
<keyword evidence="2" id="KW-0645">Protease</keyword>
<dbReference type="SMART" id="SM00645">
    <property type="entry name" value="Pept_C1"/>
    <property type="match status" value="1"/>
</dbReference>
<evidence type="ECO:0000256" key="6">
    <source>
        <dbReference type="ARBA" id="ARBA00023145"/>
    </source>
</evidence>
<comment type="similarity">
    <text evidence="1">Belongs to the peptidase C1 family.</text>
</comment>
<dbReference type="Pfam" id="PF00112">
    <property type="entry name" value="Peptidase_C1"/>
    <property type="match status" value="1"/>
</dbReference>
<protein>
    <submittedName>
        <fullName evidence="11">Pept_C1 domain-containing protein</fullName>
    </submittedName>
</protein>
<evidence type="ECO:0000256" key="5">
    <source>
        <dbReference type="ARBA" id="ARBA00022807"/>
    </source>
</evidence>
<dbReference type="Proteomes" id="UP000095284">
    <property type="component" value="Unplaced"/>
</dbReference>
<dbReference type="PANTHER" id="PTHR12411">
    <property type="entry name" value="CYSTEINE PROTEASE FAMILY C1-RELATED"/>
    <property type="match status" value="1"/>
</dbReference>
<name>A0A1I7S0Z0_BURXY</name>
<reference evidence="11" key="1">
    <citation type="submission" date="2016-11" db="UniProtKB">
        <authorList>
            <consortium name="WormBaseParasite"/>
        </authorList>
    </citation>
    <scope>IDENTIFICATION</scope>
</reference>
<dbReference type="PRINTS" id="PR00705">
    <property type="entry name" value="PAPAIN"/>
</dbReference>
<dbReference type="PROSITE" id="PS00639">
    <property type="entry name" value="THIOL_PROTEASE_HIS"/>
    <property type="match status" value="1"/>
</dbReference>
<evidence type="ECO:0000256" key="1">
    <source>
        <dbReference type="ARBA" id="ARBA00008455"/>
    </source>
</evidence>
<dbReference type="FunFam" id="3.90.70.10:FF:000031">
    <property type="entry name" value="Cathepsin B"/>
    <property type="match status" value="1"/>
</dbReference>
<feature type="chain" id="PRO_5018625511" evidence="8">
    <location>
        <begin position="27"/>
        <end position="358"/>
    </location>
</feature>
<feature type="domain" description="Peptidase C1A papain C-terminal" evidence="9">
    <location>
        <begin position="106"/>
        <end position="354"/>
    </location>
</feature>
<keyword evidence="4" id="KW-0378">Hydrolase</keyword>
<evidence type="ECO:0000313" key="11">
    <source>
        <dbReference type="WBParaSite" id="BXY_0666500.1"/>
    </source>
</evidence>
<dbReference type="InterPro" id="IPR000169">
    <property type="entry name" value="Pept_cys_AS"/>
</dbReference>
<dbReference type="WBParaSite" id="BXY_0666500.1">
    <property type="protein sequence ID" value="BXY_0666500.1"/>
    <property type="gene ID" value="BXY_0666500"/>
</dbReference>
<dbReference type="Gene3D" id="3.90.70.10">
    <property type="entry name" value="Cysteine proteinases"/>
    <property type="match status" value="1"/>
</dbReference>
<dbReference type="InterPro" id="IPR000668">
    <property type="entry name" value="Peptidase_C1A_C"/>
</dbReference>
<evidence type="ECO:0000256" key="7">
    <source>
        <dbReference type="ARBA" id="ARBA00023157"/>
    </source>
</evidence>